<reference evidence="10 11" key="1">
    <citation type="submission" date="2018-03" db="EMBL/GenBank/DDBJ databases">
        <title>Genomic Encyclopedia of Archaeal and Bacterial Type Strains, Phase II (KMG-II): from individual species to whole genera.</title>
        <authorList>
            <person name="Goeker M."/>
        </authorList>
    </citation>
    <scope>NUCLEOTIDE SEQUENCE [LARGE SCALE GENOMIC DNA]</scope>
    <source>
        <strain evidence="10 11">DSM 13175</strain>
    </source>
</reference>
<keyword evidence="2" id="KW-0902">Two-component regulatory system</keyword>
<dbReference type="PANTHER" id="PTHR48111">
    <property type="entry name" value="REGULATOR OF RPOS"/>
    <property type="match status" value="1"/>
</dbReference>
<name>A0A2T0VUW5_9LACT</name>
<evidence type="ECO:0000256" key="3">
    <source>
        <dbReference type="ARBA" id="ARBA00023015"/>
    </source>
</evidence>
<dbReference type="InterPro" id="IPR039420">
    <property type="entry name" value="WalR-like"/>
</dbReference>
<dbReference type="PANTHER" id="PTHR48111:SF43">
    <property type="entry name" value="STAGE 0 SPORULATION PROTEIN A HOMOLOG"/>
    <property type="match status" value="1"/>
</dbReference>
<evidence type="ECO:0000256" key="5">
    <source>
        <dbReference type="ARBA" id="ARBA00023163"/>
    </source>
</evidence>
<evidence type="ECO:0000256" key="4">
    <source>
        <dbReference type="ARBA" id="ARBA00023125"/>
    </source>
</evidence>
<dbReference type="RefSeq" id="WP_281260063.1">
    <property type="nucleotide sequence ID" value="NZ_PVTO01000035.1"/>
</dbReference>
<dbReference type="PROSITE" id="PS50110">
    <property type="entry name" value="RESPONSE_REGULATORY"/>
    <property type="match status" value="1"/>
</dbReference>
<dbReference type="Proteomes" id="UP000238205">
    <property type="component" value="Unassembled WGS sequence"/>
</dbReference>
<feature type="domain" description="OmpR/PhoB-type" evidence="9">
    <location>
        <begin position="126"/>
        <end position="223"/>
    </location>
</feature>
<dbReference type="InterPro" id="IPR001867">
    <property type="entry name" value="OmpR/PhoB-type_DNA-bd"/>
</dbReference>
<gene>
    <name evidence="10" type="ORF">CLV38_13519</name>
</gene>
<keyword evidence="11" id="KW-1185">Reference proteome</keyword>
<dbReference type="InterPro" id="IPR036388">
    <property type="entry name" value="WH-like_DNA-bd_sf"/>
</dbReference>
<evidence type="ECO:0000256" key="7">
    <source>
        <dbReference type="PROSITE-ProRule" id="PRU01091"/>
    </source>
</evidence>
<dbReference type="GO" id="GO:0000156">
    <property type="term" value="F:phosphorelay response regulator activity"/>
    <property type="evidence" value="ECO:0007669"/>
    <property type="project" value="TreeGrafter"/>
</dbReference>
<comment type="caution">
    <text evidence="10">The sequence shown here is derived from an EMBL/GenBank/DDBJ whole genome shotgun (WGS) entry which is preliminary data.</text>
</comment>
<dbReference type="CDD" id="cd18159">
    <property type="entry name" value="REC_OmpR_NsrR-like"/>
    <property type="match status" value="1"/>
</dbReference>
<evidence type="ECO:0000259" key="9">
    <source>
        <dbReference type="PROSITE" id="PS51755"/>
    </source>
</evidence>
<dbReference type="GO" id="GO:0032993">
    <property type="term" value="C:protein-DNA complex"/>
    <property type="evidence" value="ECO:0007669"/>
    <property type="project" value="TreeGrafter"/>
</dbReference>
<dbReference type="Pfam" id="PF00486">
    <property type="entry name" value="Trans_reg_C"/>
    <property type="match status" value="1"/>
</dbReference>
<feature type="DNA-binding region" description="OmpR/PhoB-type" evidence="7">
    <location>
        <begin position="126"/>
        <end position="223"/>
    </location>
</feature>
<feature type="modified residue" description="4-aspartylphosphate" evidence="6">
    <location>
        <position position="52"/>
    </location>
</feature>
<keyword evidence="3" id="KW-0805">Transcription regulation</keyword>
<dbReference type="EMBL" id="PVTO01000035">
    <property type="protein sequence ID" value="PRY75410.1"/>
    <property type="molecule type" value="Genomic_DNA"/>
</dbReference>
<evidence type="ECO:0000313" key="11">
    <source>
        <dbReference type="Proteomes" id="UP000238205"/>
    </source>
</evidence>
<dbReference type="Pfam" id="PF00072">
    <property type="entry name" value="Response_reg"/>
    <property type="match status" value="1"/>
</dbReference>
<sequence>MFKIMIVEDDQTIATALKEELEKWQYEAHIVTEFQQVLERFAEEQPQLILMDINLPSFNGYHWTQEIRKRSGVPIIFISSRTDEMDMIMAIQMGADDFIQKPFSLTVVIAKVQALLRRTYDYAESDHYLSAEDVILKPNESTLSYGDDTVDLTKNETQILDVLFRNKGSFVSRDEIITKLWESESFIDDNTLAVNISRLRKKLKELGKGDIIRTKKGAGYGVG</sequence>
<dbReference type="SUPFAM" id="SSF52172">
    <property type="entry name" value="CheY-like"/>
    <property type="match status" value="1"/>
</dbReference>
<dbReference type="GO" id="GO:0006355">
    <property type="term" value="P:regulation of DNA-templated transcription"/>
    <property type="evidence" value="ECO:0007669"/>
    <property type="project" value="InterPro"/>
</dbReference>
<dbReference type="AlphaFoldDB" id="A0A2T0VUW5"/>
<dbReference type="SMART" id="SM00862">
    <property type="entry name" value="Trans_reg_C"/>
    <property type="match status" value="1"/>
</dbReference>
<evidence type="ECO:0000313" key="10">
    <source>
        <dbReference type="EMBL" id="PRY75410.1"/>
    </source>
</evidence>
<accession>A0A2T0VUW5</accession>
<dbReference type="PROSITE" id="PS51755">
    <property type="entry name" value="OMPR_PHOB"/>
    <property type="match status" value="1"/>
</dbReference>
<dbReference type="Gene3D" id="1.10.10.10">
    <property type="entry name" value="Winged helix-like DNA-binding domain superfamily/Winged helix DNA-binding domain"/>
    <property type="match status" value="1"/>
</dbReference>
<dbReference type="GO" id="GO:0000976">
    <property type="term" value="F:transcription cis-regulatory region binding"/>
    <property type="evidence" value="ECO:0007669"/>
    <property type="project" value="TreeGrafter"/>
</dbReference>
<evidence type="ECO:0000256" key="2">
    <source>
        <dbReference type="ARBA" id="ARBA00023012"/>
    </source>
</evidence>
<organism evidence="10 11">
    <name type="scientific">Alkalibacterium olivapovliticus</name>
    <dbReference type="NCBI Taxonomy" id="99907"/>
    <lineage>
        <taxon>Bacteria</taxon>
        <taxon>Bacillati</taxon>
        <taxon>Bacillota</taxon>
        <taxon>Bacilli</taxon>
        <taxon>Lactobacillales</taxon>
        <taxon>Carnobacteriaceae</taxon>
        <taxon>Alkalibacterium</taxon>
    </lineage>
</organism>
<evidence type="ECO:0000256" key="6">
    <source>
        <dbReference type="PROSITE-ProRule" id="PRU00169"/>
    </source>
</evidence>
<evidence type="ECO:0000259" key="8">
    <source>
        <dbReference type="PROSITE" id="PS50110"/>
    </source>
</evidence>
<evidence type="ECO:0000256" key="1">
    <source>
        <dbReference type="ARBA" id="ARBA00022553"/>
    </source>
</evidence>
<dbReference type="SMART" id="SM00448">
    <property type="entry name" value="REC"/>
    <property type="match status" value="1"/>
</dbReference>
<dbReference type="CDD" id="cd00383">
    <property type="entry name" value="trans_reg_C"/>
    <property type="match status" value="1"/>
</dbReference>
<dbReference type="InterPro" id="IPR001789">
    <property type="entry name" value="Sig_transdc_resp-reg_receiver"/>
</dbReference>
<dbReference type="Gene3D" id="6.10.250.690">
    <property type="match status" value="1"/>
</dbReference>
<protein>
    <submittedName>
        <fullName evidence="10">Two-component system response regulator protein BraR/BceR</fullName>
    </submittedName>
</protein>
<proteinExistence type="predicted"/>
<dbReference type="GO" id="GO:0005829">
    <property type="term" value="C:cytosol"/>
    <property type="evidence" value="ECO:0007669"/>
    <property type="project" value="TreeGrafter"/>
</dbReference>
<dbReference type="InterPro" id="IPR011006">
    <property type="entry name" value="CheY-like_superfamily"/>
</dbReference>
<keyword evidence="5" id="KW-0804">Transcription</keyword>
<keyword evidence="1 6" id="KW-0597">Phosphoprotein</keyword>
<keyword evidence="4 7" id="KW-0238">DNA-binding</keyword>
<dbReference type="Gene3D" id="3.40.50.2300">
    <property type="match status" value="1"/>
</dbReference>
<feature type="domain" description="Response regulatory" evidence="8">
    <location>
        <begin position="3"/>
        <end position="116"/>
    </location>
</feature>